<dbReference type="NCBIfam" id="TIGR00045">
    <property type="entry name" value="glycerate kinase"/>
    <property type="match status" value="1"/>
</dbReference>
<dbReference type="Gene3D" id="3.90.1510.10">
    <property type="entry name" value="Glycerate kinase, domain 2"/>
    <property type="match status" value="1"/>
</dbReference>
<proteinExistence type="inferred from homology"/>
<comment type="similarity">
    <text evidence="1 4">Belongs to the glycerate kinase type-1 family.</text>
</comment>
<evidence type="ECO:0000256" key="4">
    <source>
        <dbReference type="PIRNR" id="PIRNR006078"/>
    </source>
</evidence>
<evidence type="ECO:0000256" key="1">
    <source>
        <dbReference type="ARBA" id="ARBA00006284"/>
    </source>
</evidence>
<dbReference type="PANTHER" id="PTHR21599">
    <property type="entry name" value="GLYCERATE KINASE"/>
    <property type="match status" value="1"/>
</dbReference>
<sequence length="380" mass="39617">MNFLLAPDSFKECMSAWQAALIMREAIERVDPAANTELAPVGDGGEGTMDVLVRATGGAFYEKEVTGPLGQPVKARYAVLGDGKTAAVEMAEASGLHLVPPDLRNPMLTTSFGTGELMKAALDHGIQHLLVMLGGSATNDGGAGMLQALGAEVLDSRMSPVGFGGGSLKDTAIVRLAGLDPRLKEITLDVACDVTNPLSGEKGASHVFGPQKGATPDMVLKLDAYLKNFGEKLEQESGMGLQHVPGAGAAGGLGAALLACGGVLKSGIDLVLDLLSFDEKLERADYVLTGEGKIDSQTPEGKVIAGIVRRAHSRNVPVLVFAGTVRPGYEELYARGLLSVQSIMTGPGTLKEALEQGPQNLQFTVENTVRLITGGRTDKV</sequence>
<keyword evidence="2 4" id="KW-0808">Transferase</keyword>
<dbReference type="SUPFAM" id="SSF110738">
    <property type="entry name" value="Glycerate kinase I"/>
    <property type="match status" value="1"/>
</dbReference>
<comment type="caution">
    <text evidence="5">The sequence shown here is derived from an EMBL/GenBank/DDBJ whole genome shotgun (WGS) entry which is preliminary data.</text>
</comment>
<accession>A0ABW5PAX5</accession>
<dbReference type="Proteomes" id="UP001597541">
    <property type="component" value="Unassembled WGS sequence"/>
</dbReference>
<dbReference type="PIRSF" id="PIRSF006078">
    <property type="entry name" value="GlxK"/>
    <property type="match status" value="1"/>
</dbReference>
<keyword evidence="6" id="KW-1185">Reference proteome</keyword>
<evidence type="ECO:0000256" key="3">
    <source>
        <dbReference type="ARBA" id="ARBA00022777"/>
    </source>
</evidence>
<keyword evidence="3 4" id="KW-0418">Kinase</keyword>
<evidence type="ECO:0000313" key="5">
    <source>
        <dbReference type="EMBL" id="MFD2612437.1"/>
    </source>
</evidence>
<dbReference type="InterPro" id="IPR004381">
    <property type="entry name" value="Glycerate_kinase"/>
</dbReference>
<evidence type="ECO:0000256" key="2">
    <source>
        <dbReference type="ARBA" id="ARBA00022679"/>
    </source>
</evidence>
<reference evidence="6" key="1">
    <citation type="journal article" date="2019" name="Int. J. Syst. Evol. Microbiol.">
        <title>The Global Catalogue of Microorganisms (GCM) 10K type strain sequencing project: providing services to taxonomists for standard genome sequencing and annotation.</title>
        <authorList>
            <consortium name="The Broad Institute Genomics Platform"/>
            <consortium name="The Broad Institute Genome Sequencing Center for Infectious Disease"/>
            <person name="Wu L."/>
            <person name="Ma J."/>
        </authorList>
    </citation>
    <scope>NUCLEOTIDE SEQUENCE [LARGE SCALE GENOMIC DNA]</scope>
    <source>
        <strain evidence="6">KCTC 3950</strain>
    </source>
</reference>
<dbReference type="PANTHER" id="PTHR21599:SF0">
    <property type="entry name" value="GLYCERATE KINASE"/>
    <property type="match status" value="1"/>
</dbReference>
<dbReference type="InterPro" id="IPR018193">
    <property type="entry name" value="Glyc_kinase_flavodox-like_fold"/>
</dbReference>
<dbReference type="InterPro" id="IPR018197">
    <property type="entry name" value="Glycerate_kinase_RE-like"/>
</dbReference>
<dbReference type="GO" id="GO:0008887">
    <property type="term" value="F:glycerate kinase activity"/>
    <property type="evidence" value="ECO:0007669"/>
    <property type="project" value="UniProtKB-EC"/>
</dbReference>
<dbReference type="Pfam" id="PF02595">
    <property type="entry name" value="Gly_kinase"/>
    <property type="match status" value="1"/>
</dbReference>
<name>A0ABW5PAX5_9BACL</name>
<dbReference type="EC" id="2.7.1.31" evidence="5"/>
<evidence type="ECO:0000313" key="6">
    <source>
        <dbReference type="Proteomes" id="UP001597541"/>
    </source>
</evidence>
<gene>
    <name evidence="5" type="ORF">ACFSUF_08390</name>
</gene>
<dbReference type="Gene3D" id="3.40.50.10350">
    <property type="entry name" value="Glycerate kinase, domain 1"/>
    <property type="match status" value="1"/>
</dbReference>
<organism evidence="5 6">
    <name type="scientific">Paenibacillus gansuensis</name>
    <dbReference type="NCBI Taxonomy" id="306542"/>
    <lineage>
        <taxon>Bacteria</taxon>
        <taxon>Bacillati</taxon>
        <taxon>Bacillota</taxon>
        <taxon>Bacilli</taxon>
        <taxon>Bacillales</taxon>
        <taxon>Paenibacillaceae</taxon>
        <taxon>Paenibacillus</taxon>
    </lineage>
</organism>
<protein>
    <submittedName>
        <fullName evidence="5">Glycerate kinase</fullName>
        <ecNumber evidence="5">2.7.1.31</ecNumber>
    </submittedName>
</protein>
<dbReference type="RefSeq" id="WP_377602003.1">
    <property type="nucleotide sequence ID" value="NZ_JBHUME010000007.1"/>
</dbReference>
<dbReference type="EMBL" id="JBHUME010000007">
    <property type="protein sequence ID" value="MFD2612437.1"/>
    <property type="molecule type" value="Genomic_DNA"/>
</dbReference>
<dbReference type="InterPro" id="IPR036129">
    <property type="entry name" value="Glycerate_kinase_sf"/>
</dbReference>